<dbReference type="PRINTS" id="PR00320">
    <property type="entry name" value="GPROTEINBRPT"/>
</dbReference>
<dbReference type="SMART" id="SM00320">
    <property type="entry name" value="WD40"/>
    <property type="match status" value="12"/>
</dbReference>
<dbReference type="SUPFAM" id="SSF50978">
    <property type="entry name" value="WD40 repeat-like"/>
    <property type="match status" value="2"/>
</dbReference>
<keyword evidence="3" id="KW-0677">Repeat</keyword>
<evidence type="ECO:0000256" key="2">
    <source>
        <dbReference type="ARBA" id="ARBA00022574"/>
    </source>
</evidence>
<dbReference type="PROSITE" id="PS00678">
    <property type="entry name" value="WD_REPEATS_1"/>
    <property type="match status" value="3"/>
</dbReference>
<feature type="repeat" description="WD" evidence="5">
    <location>
        <begin position="501"/>
        <end position="533"/>
    </location>
</feature>
<dbReference type="OrthoDB" id="5414888at2759"/>
<sequence length="837" mass="95580">MKHIKQSLKIDRVKETQYTGGNICVTSCGKYLFCIYGTSVNVIDIQTGSTKHSLESEEEEVTCITLSPDDKHLITAHKNLLLKQWDNWGLFEETDTKKVTTKCTRTWKAIHTAPIHCMCFDSSSILLATGSSDYTVKVWDIQAQYCTHNLKGAQGIIRSIVFYPDIQSKQQLVTGAEDGKIRVYNLNNSQMVACLEGHFSTVTSLEYLHGDKLISSSRDKVLIIWNLESFTKLKTVPVYESIESILVDSRIEDNQNERFVITMGNDGLLKIWDTKKSKILYQQNEAESLRIQKRTENELEQVISFGIYNKKVNTLFLVTSDQMIVFVRVDSDLIRKMIDKEDLDESDGAKVFTHYKQYIGDHGEILDLQYCSQKQNLLAMATNSEFLKVYDLNTWDCRLLKGHTDLVICLAVYVDKNSSLSYLASSSKDNTIRLWSIDSELNTFECILVCRGHTQDVGALAFSHLGLQYLISGSIDTTIKSWKILIDKKNSQFKMDAQFTIKAHEKDINSVCVSANDKLIASGSSDKTAKVWDSSDGICLGVLRGHKRGVWCVQFSTVDQLLVTSSADGTIKLWSLGDFSCVKTFEGHSTSVLRVSFLNNGTQLISSASDGLVKLWNIKTNECVGTFDEHEDKVWALSGTKDETQFVSGGADGKLIVWKDVTDEMYEEELEKREEILLKEQELDNYLKEKKWKKALGLAIQLDKPFRCYEIIQEILLSNIGEDSGTKENKGRRDLERTFLKLRDDQIKSLLKYANDWNTNTKFCLIAQVVFELIMRNYPPEFLIDESNYEFAAKIIEQFLPYSERHFARLNKLSQQIMFLDFAWQNMKLEDKKIENK</sequence>
<feature type="repeat" description="WD" evidence="5">
    <location>
        <begin position="150"/>
        <end position="194"/>
    </location>
</feature>
<dbReference type="InterPro" id="IPR019775">
    <property type="entry name" value="WD40_repeat_CS"/>
</dbReference>
<name>A0A3M7SBN9_BRAPC</name>
<evidence type="ECO:0000313" key="7">
    <source>
        <dbReference type="EMBL" id="RNA33216.1"/>
    </source>
</evidence>
<feature type="repeat" description="WD" evidence="5">
    <location>
        <begin position="54"/>
        <end position="86"/>
    </location>
</feature>
<feature type="repeat" description="WD" evidence="5">
    <location>
        <begin position="543"/>
        <end position="584"/>
    </location>
</feature>
<keyword evidence="4" id="KW-0539">Nucleus</keyword>
<keyword evidence="8" id="KW-1185">Reference proteome</keyword>
<dbReference type="PANTHER" id="PTHR19854:SF15">
    <property type="entry name" value="TRANSDUCIN BETA-LIKE PROTEIN 3"/>
    <property type="match status" value="1"/>
</dbReference>
<protein>
    <submittedName>
        <fullName evidence="7">Transducin beta 3</fullName>
    </submittedName>
</protein>
<feature type="domain" description="U3 small nucleolar RNA-associated protein 13 C-terminal" evidence="6">
    <location>
        <begin position="680"/>
        <end position="827"/>
    </location>
</feature>
<feature type="repeat" description="WD" evidence="5">
    <location>
        <begin position="585"/>
        <end position="626"/>
    </location>
</feature>
<dbReference type="PANTHER" id="PTHR19854">
    <property type="entry name" value="TRANSDUCIN BETA-LIKE 3"/>
    <property type="match status" value="1"/>
</dbReference>
<feature type="repeat" description="WD" evidence="5">
    <location>
        <begin position="254"/>
        <end position="282"/>
    </location>
</feature>
<evidence type="ECO:0000256" key="3">
    <source>
        <dbReference type="ARBA" id="ARBA00022737"/>
    </source>
</evidence>
<comment type="caution">
    <text evidence="7">The sequence shown here is derived from an EMBL/GenBank/DDBJ whole genome shotgun (WGS) entry which is preliminary data.</text>
</comment>
<evidence type="ECO:0000313" key="8">
    <source>
        <dbReference type="Proteomes" id="UP000276133"/>
    </source>
</evidence>
<proteinExistence type="predicted"/>
<dbReference type="AlphaFoldDB" id="A0A3M7SBN9"/>
<dbReference type="STRING" id="10195.A0A3M7SBN9"/>
<dbReference type="GO" id="GO:0034511">
    <property type="term" value="F:U3 snoRNA binding"/>
    <property type="evidence" value="ECO:0007669"/>
    <property type="project" value="TreeGrafter"/>
</dbReference>
<dbReference type="InterPro" id="IPR013934">
    <property type="entry name" value="Utp13_C"/>
</dbReference>
<reference evidence="7 8" key="1">
    <citation type="journal article" date="2018" name="Sci. Rep.">
        <title>Genomic signatures of local adaptation to the degree of environmental predictability in rotifers.</title>
        <authorList>
            <person name="Franch-Gras L."/>
            <person name="Hahn C."/>
            <person name="Garcia-Roger E.M."/>
            <person name="Carmona M.J."/>
            <person name="Serra M."/>
            <person name="Gomez A."/>
        </authorList>
    </citation>
    <scope>NUCLEOTIDE SEQUENCE [LARGE SCALE GENOMIC DNA]</scope>
    <source>
        <strain evidence="7">HYR1</strain>
    </source>
</reference>
<dbReference type="InterPro" id="IPR001680">
    <property type="entry name" value="WD40_rpt"/>
</dbReference>
<feature type="repeat" description="WD" evidence="5">
    <location>
        <begin position="195"/>
        <end position="235"/>
    </location>
</feature>
<dbReference type="GO" id="GO:0032040">
    <property type="term" value="C:small-subunit processome"/>
    <property type="evidence" value="ECO:0007669"/>
    <property type="project" value="InterPro"/>
</dbReference>
<keyword evidence="2 5" id="KW-0853">WD repeat</keyword>
<dbReference type="GO" id="GO:0000472">
    <property type="term" value="P:endonucleolytic cleavage to generate mature 5'-end of SSU-rRNA from (SSU-rRNA, 5.8S rRNA, LSU-rRNA)"/>
    <property type="evidence" value="ECO:0007669"/>
    <property type="project" value="TreeGrafter"/>
</dbReference>
<gene>
    <name evidence="7" type="ORF">BpHYR1_014218</name>
</gene>
<organism evidence="7 8">
    <name type="scientific">Brachionus plicatilis</name>
    <name type="common">Marine rotifer</name>
    <name type="synonym">Brachionus muelleri</name>
    <dbReference type="NCBI Taxonomy" id="10195"/>
    <lineage>
        <taxon>Eukaryota</taxon>
        <taxon>Metazoa</taxon>
        <taxon>Spiralia</taxon>
        <taxon>Gnathifera</taxon>
        <taxon>Rotifera</taxon>
        <taxon>Eurotatoria</taxon>
        <taxon>Monogononta</taxon>
        <taxon>Pseudotrocha</taxon>
        <taxon>Ploima</taxon>
        <taxon>Brachionidae</taxon>
        <taxon>Brachionus</taxon>
    </lineage>
</organism>
<dbReference type="GO" id="GO:0030686">
    <property type="term" value="C:90S preribosome"/>
    <property type="evidence" value="ECO:0007669"/>
    <property type="project" value="TreeGrafter"/>
</dbReference>
<feature type="repeat" description="WD" evidence="5">
    <location>
        <begin position="400"/>
        <end position="439"/>
    </location>
</feature>
<dbReference type="FunFam" id="2.130.10.10:FF:000230">
    <property type="entry name" value="Transducin beta-like protein 3"/>
    <property type="match status" value="1"/>
</dbReference>
<evidence type="ECO:0000256" key="1">
    <source>
        <dbReference type="ARBA" id="ARBA00004604"/>
    </source>
</evidence>
<dbReference type="InterPro" id="IPR020472">
    <property type="entry name" value="WD40_PAC1"/>
</dbReference>
<feature type="repeat" description="WD" evidence="5">
    <location>
        <begin position="108"/>
        <end position="149"/>
    </location>
</feature>
<evidence type="ECO:0000256" key="4">
    <source>
        <dbReference type="ARBA" id="ARBA00023242"/>
    </source>
</evidence>
<evidence type="ECO:0000256" key="5">
    <source>
        <dbReference type="PROSITE-ProRule" id="PRU00221"/>
    </source>
</evidence>
<dbReference type="InterPro" id="IPR036322">
    <property type="entry name" value="WD40_repeat_dom_sf"/>
</dbReference>
<feature type="repeat" description="WD" evidence="5">
    <location>
        <begin position="450"/>
        <end position="484"/>
    </location>
</feature>
<dbReference type="CDD" id="cd00200">
    <property type="entry name" value="WD40"/>
    <property type="match status" value="1"/>
</dbReference>
<accession>A0A3M7SBN9</accession>
<dbReference type="PROSITE" id="PS50082">
    <property type="entry name" value="WD_REPEATS_2"/>
    <property type="match status" value="11"/>
</dbReference>
<dbReference type="Pfam" id="PF00400">
    <property type="entry name" value="WD40"/>
    <property type="match status" value="10"/>
</dbReference>
<comment type="subcellular location">
    <subcellularLocation>
        <location evidence="1">Nucleus</location>
        <location evidence="1">Nucleolus</location>
    </subcellularLocation>
</comment>
<dbReference type="Pfam" id="PF08625">
    <property type="entry name" value="Utp13"/>
    <property type="match status" value="1"/>
</dbReference>
<dbReference type="GO" id="GO:0000480">
    <property type="term" value="P:endonucleolytic cleavage in 5'-ETS of tricistronic rRNA transcript (SSU-rRNA, 5.8S rRNA, LSU-rRNA)"/>
    <property type="evidence" value="ECO:0007669"/>
    <property type="project" value="TreeGrafter"/>
</dbReference>
<feature type="repeat" description="WD" evidence="5">
    <location>
        <begin position="627"/>
        <end position="659"/>
    </location>
</feature>
<dbReference type="Gene3D" id="2.130.10.10">
    <property type="entry name" value="YVTN repeat-like/Quinoprotein amine dehydrogenase"/>
    <property type="match status" value="4"/>
</dbReference>
<dbReference type="EMBL" id="REGN01001667">
    <property type="protein sequence ID" value="RNA33216.1"/>
    <property type="molecule type" value="Genomic_DNA"/>
</dbReference>
<dbReference type="PROSITE" id="PS50294">
    <property type="entry name" value="WD_REPEATS_REGION"/>
    <property type="match status" value="7"/>
</dbReference>
<evidence type="ECO:0000259" key="6">
    <source>
        <dbReference type="Pfam" id="PF08625"/>
    </source>
</evidence>
<dbReference type="Proteomes" id="UP000276133">
    <property type="component" value="Unassembled WGS sequence"/>
</dbReference>
<dbReference type="InterPro" id="IPR015943">
    <property type="entry name" value="WD40/YVTN_repeat-like_dom_sf"/>
</dbReference>